<dbReference type="InterPro" id="IPR004859">
    <property type="entry name" value="Xrn1_N"/>
</dbReference>
<evidence type="ECO:0000256" key="10">
    <source>
        <dbReference type="ARBA" id="ARBA00023054"/>
    </source>
</evidence>
<evidence type="ECO:0000256" key="1">
    <source>
        <dbReference type="ARBA" id="ARBA00004123"/>
    </source>
</evidence>
<dbReference type="InterPro" id="IPR041412">
    <property type="entry name" value="Xrn1_helical"/>
</dbReference>
<gene>
    <name evidence="19" type="primary">RAT1</name>
    <name evidence="19" type="ORF">LTR62_008741</name>
</gene>
<feature type="region of interest" description="Disordered" evidence="17">
    <location>
        <begin position="983"/>
        <end position="1063"/>
    </location>
</feature>
<dbReference type="EC" id="3.1.13.-" evidence="15"/>
<evidence type="ECO:0000313" key="19">
    <source>
        <dbReference type="EMBL" id="KAK5108145.1"/>
    </source>
</evidence>
<evidence type="ECO:0000256" key="13">
    <source>
        <dbReference type="ARBA" id="ARBA00046137"/>
    </source>
</evidence>
<evidence type="ECO:0000256" key="8">
    <source>
        <dbReference type="ARBA" id="ARBA00022839"/>
    </source>
</evidence>
<evidence type="ECO:0000256" key="15">
    <source>
        <dbReference type="PIRNR" id="PIRNR037239"/>
    </source>
</evidence>
<keyword evidence="16" id="KW-0863">Zinc-finger</keyword>
<feature type="region of interest" description="Disordered" evidence="17">
    <location>
        <begin position="29"/>
        <end position="48"/>
    </location>
</feature>
<dbReference type="InterPro" id="IPR036875">
    <property type="entry name" value="Znf_CCHC_sf"/>
</dbReference>
<dbReference type="AlphaFoldDB" id="A0AAN7TAD6"/>
<comment type="subcellular location">
    <subcellularLocation>
        <location evidence="1">Nucleus</location>
    </subcellularLocation>
</comment>
<evidence type="ECO:0000256" key="2">
    <source>
        <dbReference type="ARBA" id="ARBA00006994"/>
    </source>
</evidence>
<evidence type="ECO:0000256" key="7">
    <source>
        <dbReference type="ARBA" id="ARBA00022801"/>
    </source>
</evidence>
<dbReference type="Gene3D" id="1.25.40.1050">
    <property type="match status" value="1"/>
</dbReference>
<sequence length="1063" mass="118155">MGVPALFRWLSKKYPKIISQVKEELAEEVENGDGTKTKIPVDGRGPNPNGEEMDNLYLDMNGIVHPCSHPEDRPPPANEEEMMVAIFEYTDRVVNMVRPRKLLMIAVDGVAPRAKMNQQRSRRFRSAQEAAEKDAAAAEFHAQMVAKGASSEGDGDEAEKPKKTWDSNSITPGTPFMDLLAASLRYWVSYKLSTDPAWEKLKIIISDATVPGEGEHKIMNFVRSQRSSPTHDPNTRHVIYGLDADLIMLGIATHEPHFRVLREDVFANDTKPGHCRKCNQPGHMADQCRGAPAKKPGEEDVVKPLKPFIWLHVSILREYLAVEMSVPNQPFRFDLERALDDWVFMCYFVGNDFLPHLPSLDIREDGIDTLIAIWRDNIPIMGGYITKDGHVDLARAQMILEGLAKQENAIFKRRRETEVKRDAAQKRREDEKARRQSNKRPRFSDNSAPSGLDESIIRRGPQGGIIRGEQRPDFSALPTFEPGQAGTRNDPRFQVLTHDDVVGNANRANKSAAAVLKEQLMGSKKPVDSQKAEVEAPFAGAGQESTSQAVLGKRSRDMIEEAQEDASTDPSTPGRNTPNKEIADPITNGPSRGTSGHLGGTSKDVVDVMPEDSVRLWEDGYEDRYYEQKFHVSPKDVEFRHKVARHYVEGLAWVLLYYFQGCPSWTWYYPYHYAPFAADFVDMDKQVLDFDKGKPFRPYEQLMGVMPAASNHTIPSVFHPLMTDDDSPIKEFYPVDFEVDLNGKKFAWQGVALLPWIDEKRLLTAMAEKYPMLTADEQRRNAFGTEALIFSTKHPLYDDVTTNFYGKKQEEKKFKLNTKTSEGLAGRIEKEERYTPNSALRFPLPSTQEEYPSLEQDESATVSFFMPSTGGVHKSMLLPGITFSEPVLDYQDVQTTREQASRSGRRHGGVQLSQDGGRSDGRRINYAARDNGNGHNGYNGGGGRGGGWQGNNGYGANGGYGNGGGQRDYQAQQQAAFGQLPPHLAQQAAAHGFPPPGGMPPMPQQYPPPQQRGYGGPPPQQQQYGNGYGGHGGQGYQGGRGGYQGGGGGYQGGRGGNGGGRRY</sequence>
<comment type="function">
    <text evidence="13">Possesses 5'-&gt;3' exoribonuclease activity. Required for the processing of nuclear mRNA and rRNA precursors. May promote the termination of transcription by RNA polymerase II. Essential for vegetative cell growth and chromosome segregation.</text>
</comment>
<proteinExistence type="inferred from homology"/>
<feature type="compositionally biased region" description="Polar residues" evidence="17">
    <location>
        <begin position="568"/>
        <end position="579"/>
    </location>
</feature>
<evidence type="ECO:0000256" key="17">
    <source>
        <dbReference type="SAM" id="MobiDB-lite"/>
    </source>
</evidence>
<evidence type="ECO:0000256" key="4">
    <source>
        <dbReference type="ARBA" id="ARBA00022552"/>
    </source>
</evidence>
<feature type="compositionally biased region" description="Pro residues" evidence="17">
    <location>
        <begin position="993"/>
        <end position="1020"/>
    </location>
</feature>
<dbReference type="PROSITE" id="PS50158">
    <property type="entry name" value="ZF_CCHC"/>
    <property type="match status" value="1"/>
</dbReference>
<dbReference type="CDD" id="cd18673">
    <property type="entry name" value="PIN_XRN1-2-like"/>
    <property type="match status" value="1"/>
</dbReference>
<keyword evidence="7 15" id="KW-0378">Hydrolase</keyword>
<keyword evidence="4" id="KW-0698">rRNA processing</keyword>
<comment type="caution">
    <text evidence="19">The sequence shown here is derived from an EMBL/GenBank/DDBJ whole genome shotgun (WGS) entry which is preliminary data.</text>
</comment>
<evidence type="ECO:0000256" key="11">
    <source>
        <dbReference type="ARBA" id="ARBA00023163"/>
    </source>
</evidence>
<comment type="function">
    <text evidence="15">Possesses 5'-&gt;3' exoribonuclease activity. May promote termination of transcription by RNA polymerase II.</text>
</comment>
<keyword evidence="11" id="KW-0804">Transcription</keyword>
<dbReference type="GO" id="GO:0004534">
    <property type="term" value="F:5'-3' RNA exonuclease activity"/>
    <property type="evidence" value="ECO:0007669"/>
    <property type="project" value="UniProtKB-UniRule"/>
</dbReference>
<dbReference type="Pfam" id="PF17846">
    <property type="entry name" value="XRN_M"/>
    <property type="match status" value="2"/>
</dbReference>
<dbReference type="GO" id="GO:0000956">
    <property type="term" value="P:nuclear-transcribed mRNA catabolic process"/>
    <property type="evidence" value="ECO:0007669"/>
    <property type="project" value="TreeGrafter"/>
</dbReference>
<evidence type="ECO:0000256" key="16">
    <source>
        <dbReference type="PROSITE-ProRule" id="PRU00047"/>
    </source>
</evidence>
<dbReference type="GO" id="GO:0005634">
    <property type="term" value="C:nucleus"/>
    <property type="evidence" value="ECO:0007669"/>
    <property type="project" value="UniProtKB-SubCell"/>
</dbReference>
<evidence type="ECO:0000313" key="20">
    <source>
        <dbReference type="Proteomes" id="UP001310890"/>
    </source>
</evidence>
<dbReference type="PANTHER" id="PTHR12341:SF41">
    <property type="entry name" value="5'-3' EXORIBONUCLEASE 2"/>
    <property type="match status" value="1"/>
</dbReference>
<evidence type="ECO:0000256" key="14">
    <source>
        <dbReference type="ARBA" id="ARBA00046943"/>
    </source>
</evidence>
<dbReference type="SUPFAM" id="SSF57756">
    <property type="entry name" value="Retrovirus zinc finger-like domains"/>
    <property type="match status" value="1"/>
</dbReference>
<keyword evidence="8 15" id="KW-0269">Exonuclease</keyword>
<dbReference type="FunFam" id="1.25.40.1050:FF:000002">
    <property type="entry name" value="5'-3' exoribonuclease"/>
    <property type="match status" value="1"/>
</dbReference>
<feature type="region of interest" description="Disordered" evidence="17">
    <location>
        <begin position="893"/>
        <end position="944"/>
    </location>
</feature>
<dbReference type="GO" id="GO:0006364">
    <property type="term" value="P:rRNA processing"/>
    <property type="evidence" value="ECO:0007669"/>
    <property type="project" value="UniProtKB-KW"/>
</dbReference>
<dbReference type="GO" id="GO:0006353">
    <property type="term" value="P:DNA-templated transcription termination"/>
    <property type="evidence" value="ECO:0007669"/>
    <property type="project" value="UniProtKB-KW"/>
</dbReference>
<dbReference type="Proteomes" id="UP001310890">
    <property type="component" value="Unassembled WGS sequence"/>
</dbReference>
<reference evidence="19" key="1">
    <citation type="submission" date="2023-08" db="EMBL/GenBank/DDBJ databases">
        <title>Black Yeasts Isolated from many extreme environments.</title>
        <authorList>
            <person name="Coleine C."/>
            <person name="Stajich J.E."/>
            <person name="Selbmann L."/>
        </authorList>
    </citation>
    <scope>NUCLEOTIDE SEQUENCE</scope>
    <source>
        <strain evidence="19">CCFEE 5401</strain>
    </source>
</reference>
<dbReference type="FunFam" id="3.40.50.12390:FF:000003">
    <property type="entry name" value="5'-3' exoribonuclease"/>
    <property type="match status" value="1"/>
</dbReference>
<keyword evidence="3" id="KW-0806">Transcription termination</keyword>
<keyword evidence="12" id="KW-0539">Nucleus</keyword>
<feature type="compositionally biased region" description="Gly residues" evidence="17">
    <location>
        <begin position="934"/>
        <end position="944"/>
    </location>
</feature>
<evidence type="ECO:0000256" key="12">
    <source>
        <dbReference type="ARBA" id="ARBA00023242"/>
    </source>
</evidence>
<feature type="domain" description="CCHC-type" evidence="18">
    <location>
        <begin position="275"/>
        <end position="289"/>
    </location>
</feature>
<keyword evidence="16" id="KW-0479">Metal-binding</keyword>
<keyword evidence="10" id="KW-0175">Coiled coil</keyword>
<protein>
    <recommendedName>
        <fullName evidence="15">5'-3' exoribonuclease</fullName>
        <ecNumber evidence="15">3.1.13.-</ecNumber>
    </recommendedName>
</protein>
<dbReference type="FunFam" id="3.40.50.12390:FF:000005">
    <property type="entry name" value="5'-3' exoribonuclease 2"/>
    <property type="match status" value="1"/>
</dbReference>
<keyword evidence="16" id="KW-0862">Zinc</keyword>
<evidence type="ECO:0000256" key="9">
    <source>
        <dbReference type="ARBA" id="ARBA00023015"/>
    </source>
</evidence>
<feature type="compositionally biased region" description="Low complexity" evidence="17">
    <location>
        <begin position="983"/>
        <end position="992"/>
    </location>
</feature>
<feature type="region of interest" description="Disordered" evidence="17">
    <location>
        <begin position="115"/>
        <end position="169"/>
    </location>
</feature>
<feature type="region of interest" description="Disordered" evidence="17">
    <location>
        <begin position="521"/>
        <end position="604"/>
    </location>
</feature>
<dbReference type="Pfam" id="PF03159">
    <property type="entry name" value="XRN_N"/>
    <property type="match status" value="1"/>
</dbReference>
<keyword evidence="5 15" id="KW-0507">mRNA processing</keyword>
<dbReference type="InterPro" id="IPR001878">
    <property type="entry name" value="Znf_CCHC"/>
</dbReference>
<feature type="compositionally biased region" description="Basic and acidic residues" evidence="17">
    <location>
        <begin position="415"/>
        <end position="434"/>
    </location>
</feature>
<dbReference type="PIRSF" id="PIRSF037239">
    <property type="entry name" value="Exonuclease_Xrn2"/>
    <property type="match status" value="1"/>
</dbReference>
<keyword evidence="9" id="KW-0805">Transcription regulation</keyword>
<evidence type="ECO:0000256" key="6">
    <source>
        <dbReference type="ARBA" id="ARBA00022722"/>
    </source>
</evidence>
<feature type="compositionally biased region" description="Polar residues" evidence="17">
    <location>
        <begin position="893"/>
        <end position="902"/>
    </location>
</feature>
<dbReference type="Gene3D" id="3.40.50.12390">
    <property type="match status" value="2"/>
</dbReference>
<organism evidence="19 20">
    <name type="scientific">Meristemomyces frigidus</name>
    <dbReference type="NCBI Taxonomy" id="1508187"/>
    <lineage>
        <taxon>Eukaryota</taxon>
        <taxon>Fungi</taxon>
        <taxon>Dikarya</taxon>
        <taxon>Ascomycota</taxon>
        <taxon>Pezizomycotina</taxon>
        <taxon>Dothideomycetes</taxon>
        <taxon>Dothideomycetidae</taxon>
        <taxon>Mycosphaerellales</taxon>
        <taxon>Teratosphaeriaceae</taxon>
        <taxon>Meristemomyces</taxon>
    </lineage>
</organism>
<dbReference type="GO" id="GO:0003723">
    <property type="term" value="F:RNA binding"/>
    <property type="evidence" value="ECO:0007669"/>
    <property type="project" value="TreeGrafter"/>
</dbReference>
<dbReference type="PANTHER" id="PTHR12341">
    <property type="entry name" value="5'-&gt;3' EXORIBONUCLEASE"/>
    <property type="match status" value="1"/>
</dbReference>
<feature type="compositionally biased region" description="Basic and acidic residues" evidence="17">
    <location>
        <begin position="525"/>
        <end position="534"/>
    </location>
</feature>
<feature type="region of interest" description="Disordered" evidence="17">
    <location>
        <begin position="415"/>
        <end position="491"/>
    </location>
</feature>
<keyword evidence="6 15" id="KW-0540">Nuclease</keyword>
<dbReference type="InterPro" id="IPR027073">
    <property type="entry name" value="5_3_exoribonuclease"/>
</dbReference>
<dbReference type="EMBL" id="JAVRRL010000094">
    <property type="protein sequence ID" value="KAK5108145.1"/>
    <property type="molecule type" value="Genomic_DNA"/>
</dbReference>
<comment type="subunit">
    <text evidence="14">Interacts with RAI1; the interaction is direct, stabilizes RAT1 protein structure and may stimulate its exoribonuclease activity. The interaction also stimulates RAI1 pyrophosphohydrolase activity, probably by recruiting it to mRNA substrates.</text>
</comment>
<comment type="similarity">
    <text evidence="2 15">Belongs to the 5'-3' exonuclease family. XRN2/RAT1 subfamily.</text>
</comment>
<dbReference type="InterPro" id="IPR017151">
    <property type="entry name" value="Xrn2/3/4"/>
</dbReference>
<accession>A0AAN7TAD6</accession>
<name>A0AAN7TAD6_9PEZI</name>
<evidence type="ECO:0000256" key="3">
    <source>
        <dbReference type="ARBA" id="ARBA00022472"/>
    </source>
</evidence>
<evidence type="ECO:0000259" key="18">
    <source>
        <dbReference type="PROSITE" id="PS50158"/>
    </source>
</evidence>
<dbReference type="GO" id="GO:0006397">
    <property type="term" value="P:mRNA processing"/>
    <property type="evidence" value="ECO:0007669"/>
    <property type="project" value="UniProtKB-UniRule"/>
</dbReference>
<evidence type="ECO:0000256" key="5">
    <source>
        <dbReference type="ARBA" id="ARBA00022664"/>
    </source>
</evidence>
<feature type="compositionally biased region" description="Gly residues" evidence="17">
    <location>
        <begin position="1026"/>
        <end position="1063"/>
    </location>
</feature>
<dbReference type="GO" id="GO:0008270">
    <property type="term" value="F:zinc ion binding"/>
    <property type="evidence" value="ECO:0007669"/>
    <property type="project" value="UniProtKB-KW"/>
</dbReference>